<sequence>IRDTIDGDNNYTELSKEDIDNLINNFTKLREELNV</sequence>
<proteinExistence type="predicted"/>
<name>W1V874_9FIRM</name>
<accession>W1V874</accession>
<feature type="non-terminal residue" evidence="1">
    <location>
        <position position="1"/>
    </location>
</feature>
<reference evidence="1 2" key="1">
    <citation type="submission" date="2013-12" db="EMBL/GenBank/DDBJ databases">
        <title>A Varibaculum cambriense genome reconstructed from a premature infant gut community with otherwise low bacterial novelty that shifts toward anaerobic metabolism during the third week of life.</title>
        <authorList>
            <person name="Brown C.T."/>
            <person name="Sharon I."/>
            <person name="Thomas B.C."/>
            <person name="Castelle C.J."/>
            <person name="Morowitz M.J."/>
            <person name="Banfield J.F."/>
        </authorList>
    </citation>
    <scope>NUCLEOTIDE SEQUENCE [LARGE SCALE GENOMIC DNA]</scope>
    <source>
        <strain evidence="2">DORA_11</strain>
    </source>
</reference>
<organism evidence="1 2">
    <name type="scientific">Veillonella dispar DORA_11</name>
    <dbReference type="NCBI Taxonomy" id="1403949"/>
    <lineage>
        <taxon>Bacteria</taxon>
        <taxon>Bacillati</taxon>
        <taxon>Bacillota</taxon>
        <taxon>Negativicutes</taxon>
        <taxon>Veillonellales</taxon>
        <taxon>Veillonellaceae</taxon>
        <taxon>Veillonella</taxon>
    </lineage>
</organism>
<dbReference type="Proteomes" id="UP000018855">
    <property type="component" value="Unassembled WGS sequence"/>
</dbReference>
<evidence type="ECO:0000313" key="1">
    <source>
        <dbReference type="EMBL" id="ETJ00199.1"/>
    </source>
</evidence>
<comment type="caution">
    <text evidence="1">The sequence shown here is derived from an EMBL/GenBank/DDBJ whole genome shotgun (WGS) entry which is preliminary data.</text>
</comment>
<dbReference type="EMBL" id="AZMJ01000317">
    <property type="protein sequence ID" value="ETJ00199.1"/>
    <property type="molecule type" value="Genomic_DNA"/>
</dbReference>
<evidence type="ECO:0000313" key="2">
    <source>
        <dbReference type="Proteomes" id="UP000018855"/>
    </source>
</evidence>
<protein>
    <submittedName>
        <fullName evidence="1">Uncharacterized protein</fullName>
    </submittedName>
</protein>
<dbReference type="AlphaFoldDB" id="W1V874"/>
<gene>
    <name evidence="1" type="ORF">Q619_VDC00317G0002</name>
</gene>